<sequence>MLRESKMKTPGIAGRLLQANQARAADSDRYAGQVDARAIDHRFGQAMGETILLMMRIRYARPGSG</sequence>
<name>A0ABR9GTQ9_9HYPH</name>
<keyword evidence="2" id="KW-1185">Reference proteome</keyword>
<evidence type="ECO:0000313" key="1">
    <source>
        <dbReference type="EMBL" id="MBE1207000.1"/>
    </source>
</evidence>
<dbReference type="EMBL" id="JACZEP010000008">
    <property type="protein sequence ID" value="MBE1207000.1"/>
    <property type="molecule type" value="Genomic_DNA"/>
</dbReference>
<reference evidence="1 2" key="1">
    <citation type="submission" date="2020-09" db="EMBL/GenBank/DDBJ databases">
        <title>Draft Genome Sequence of Aminobacter carboxidus type strain DSM 1086, a soil Gram-negative carboxydobacterium.</title>
        <authorList>
            <person name="Turrini P."/>
            <person name="Tescari M."/>
            <person name="Artuso I."/>
            <person name="Lugli G.A."/>
            <person name="Frangipani E."/>
            <person name="Ventura M."/>
            <person name="Visca P."/>
        </authorList>
    </citation>
    <scope>NUCLEOTIDE SEQUENCE [LARGE SCALE GENOMIC DNA]</scope>
    <source>
        <strain evidence="1 2">DSM 1086</strain>
    </source>
</reference>
<gene>
    <name evidence="1" type="ORF">IHE39_22150</name>
</gene>
<accession>A0ABR9GTQ9</accession>
<proteinExistence type="predicted"/>
<dbReference type="Proteomes" id="UP000598227">
    <property type="component" value="Unassembled WGS sequence"/>
</dbReference>
<organism evidence="1 2">
    <name type="scientific">Aminobacter carboxidus</name>
    <dbReference type="NCBI Taxonomy" id="376165"/>
    <lineage>
        <taxon>Bacteria</taxon>
        <taxon>Pseudomonadati</taxon>
        <taxon>Pseudomonadota</taxon>
        <taxon>Alphaproteobacteria</taxon>
        <taxon>Hyphomicrobiales</taxon>
        <taxon>Phyllobacteriaceae</taxon>
        <taxon>Aminobacter</taxon>
    </lineage>
</organism>
<comment type="caution">
    <text evidence="1">The sequence shown here is derived from an EMBL/GenBank/DDBJ whole genome shotgun (WGS) entry which is preliminary data.</text>
</comment>
<dbReference type="RefSeq" id="WP_192567986.1">
    <property type="nucleotide sequence ID" value="NZ_JACZEP010000008.1"/>
</dbReference>
<evidence type="ECO:0000313" key="2">
    <source>
        <dbReference type="Proteomes" id="UP000598227"/>
    </source>
</evidence>
<protein>
    <submittedName>
        <fullName evidence="1">Uncharacterized protein</fullName>
    </submittedName>
</protein>